<feature type="transmembrane region" description="Helical" evidence="8">
    <location>
        <begin position="405"/>
        <end position="422"/>
    </location>
</feature>
<keyword evidence="3 8" id="KW-0812">Transmembrane</keyword>
<feature type="transmembrane region" description="Helical" evidence="8">
    <location>
        <begin position="442"/>
        <end position="459"/>
    </location>
</feature>
<dbReference type="AlphaFoldDB" id="A0A841ZLZ6"/>
<gene>
    <name evidence="9" type="ORF">HB912_01320</name>
</gene>
<dbReference type="GO" id="GO:0009252">
    <property type="term" value="P:peptidoglycan biosynthetic process"/>
    <property type="evidence" value="ECO:0007669"/>
    <property type="project" value="UniProtKB-KW"/>
</dbReference>
<evidence type="ECO:0000256" key="7">
    <source>
        <dbReference type="ARBA" id="ARBA00023136"/>
    </source>
</evidence>
<dbReference type="RefSeq" id="WP_185371871.1">
    <property type="nucleotide sequence ID" value="NZ_JAARRM010000001.1"/>
</dbReference>
<dbReference type="Proteomes" id="UP000559885">
    <property type="component" value="Unassembled WGS sequence"/>
</dbReference>
<evidence type="ECO:0000256" key="3">
    <source>
        <dbReference type="ARBA" id="ARBA00022692"/>
    </source>
</evidence>
<feature type="transmembrane region" description="Helical" evidence="8">
    <location>
        <begin position="48"/>
        <end position="71"/>
    </location>
</feature>
<feature type="transmembrane region" description="Helical" evidence="8">
    <location>
        <begin position="83"/>
        <end position="109"/>
    </location>
</feature>
<keyword evidence="2" id="KW-1003">Cell membrane</keyword>
<dbReference type="PANTHER" id="PTHR47019">
    <property type="entry name" value="LIPID II FLIPPASE MURJ"/>
    <property type="match status" value="1"/>
</dbReference>
<feature type="transmembrane region" description="Helical" evidence="8">
    <location>
        <begin position="237"/>
        <end position="258"/>
    </location>
</feature>
<evidence type="ECO:0000256" key="6">
    <source>
        <dbReference type="ARBA" id="ARBA00022989"/>
    </source>
</evidence>
<dbReference type="InterPro" id="IPR004268">
    <property type="entry name" value="MurJ"/>
</dbReference>
<keyword evidence="4" id="KW-0133">Cell shape</keyword>
<dbReference type="GO" id="GO:0005886">
    <property type="term" value="C:plasma membrane"/>
    <property type="evidence" value="ECO:0007669"/>
    <property type="project" value="UniProtKB-SubCell"/>
</dbReference>
<dbReference type="EMBL" id="JAARRM010000001">
    <property type="protein sequence ID" value="MBC1520284.1"/>
    <property type="molecule type" value="Genomic_DNA"/>
</dbReference>
<reference evidence="9 10" key="1">
    <citation type="submission" date="2020-03" db="EMBL/GenBank/DDBJ databases">
        <title>Soil Listeria distribution.</title>
        <authorList>
            <person name="Liao J."/>
            <person name="Wiedmann M."/>
        </authorList>
    </citation>
    <scope>NUCLEOTIDE SEQUENCE [LARGE SCALE GENOMIC DNA]</scope>
    <source>
        <strain evidence="9 10">FSL L7-1507</strain>
    </source>
</reference>
<keyword evidence="5" id="KW-0573">Peptidoglycan synthesis</keyword>
<dbReference type="GO" id="GO:0015648">
    <property type="term" value="F:lipid-linked peptidoglycan transporter activity"/>
    <property type="evidence" value="ECO:0007669"/>
    <property type="project" value="TreeGrafter"/>
</dbReference>
<accession>A0A841ZLZ6</accession>
<evidence type="ECO:0000256" key="2">
    <source>
        <dbReference type="ARBA" id="ARBA00022475"/>
    </source>
</evidence>
<dbReference type="PANTHER" id="PTHR47019:SF1">
    <property type="entry name" value="LIPID II FLIPPASE MURJ"/>
    <property type="match status" value="1"/>
</dbReference>
<dbReference type="InterPro" id="IPR051050">
    <property type="entry name" value="Lipid_II_flippase_MurJ/MviN"/>
</dbReference>
<comment type="caution">
    <text evidence="9">The sequence shown here is derived from an EMBL/GenBank/DDBJ whole genome shotgun (WGS) entry which is preliminary data.</text>
</comment>
<feature type="transmembrane region" description="Helical" evidence="8">
    <location>
        <begin position="181"/>
        <end position="202"/>
    </location>
</feature>
<feature type="transmembrane region" description="Helical" evidence="8">
    <location>
        <begin position="312"/>
        <end position="332"/>
    </location>
</feature>
<dbReference type="Pfam" id="PF03023">
    <property type="entry name" value="MurJ"/>
    <property type="match status" value="1"/>
</dbReference>
<feature type="transmembrane region" description="Helical" evidence="8">
    <location>
        <begin position="465"/>
        <end position="487"/>
    </location>
</feature>
<evidence type="ECO:0000256" key="5">
    <source>
        <dbReference type="ARBA" id="ARBA00022984"/>
    </source>
</evidence>
<proteinExistence type="predicted"/>
<feature type="transmembrane region" description="Helical" evidence="8">
    <location>
        <begin position="344"/>
        <end position="366"/>
    </location>
</feature>
<keyword evidence="6 8" id="KW-1133">Transmembrane helix</keyword>
<protein>
    <submittedName>
        <fullName evidence="9">Teichoic acid/polysaccharide export protein</fullName>
    </submittedName>
</protein>
<feature type="transmembrane region" description="Helical" evidence="8">
    <location>
        <begin position="156"/>
        <end position="175"/>
    </location>
</feature>
<dbReference type="GO" id="GO:0008360">
    <property type="term" value="P:regulation of cell shape"/>
    <property type="evidence" value="ECO:0007669"/>
    <property type="project" value="UniProtKB-KW"/>
</dbReference>
<evidence type="ECO:0000256" key="4">
    <source>
        <dbReference type="ARBA" id="ARBA00022960"/>
    </source>
</evidence>
<feature type="transmembrane region" description="Helical" evidence="8">
    <location>
        <begin position="270"/>
        <end position="292"/>
    </location>
</feature>
<comment type="subcellular location">
    <subcellularLocation>
        <location evidence="1">Cell membrane</location>
        <topology evidence="1">Multi-pass membrane protein</topology>
    </subcellularLocation>
</comment>
<evidence type="ECO:0000256" key="8">
    <source>
        <dbReference type="SAM" id="Phobius"/>
    </source>
</evidence>
<keyword evidence="7 8" id="KW-0472">Membrane</keyword>
<sequence length="501" mass="56561">MKNKRSLHIFSSVLLLTMIIQSLSVLRTSALAREFGAGYEMDAMNLANIVMVCIVNIGGATIPVTIIPYLAKIRKGREKNEKALNTFVFTVICISGGFLVLSYTMIAILLYHLQAGTENRFVYLTALLILIMGFGQFARMLSWIQTAYLETAGKFIVIKLAALTASLVSYVYILVKPHISIYETAVVIGGSIFIEFFVLFIANRRTAQYRFKFQFDFKDKEYRELLKRAIPCMFSSALYQVTILIPNFAAGFFGEGYISTMTYANQIYSIFQTLIVLNLLSMMFPILSRSFVSSYEKGREQFYFFSSTANMLVYPVAVGLIILSPNLVHLLFEHGDFTAESGKRVVHFVIFLAASLPFITLKELIFKSFYSIGDTLTPMINSTITMCIQIVFLLAGIYWLGLQTLIISPLFVAIFSVILGYIKLNQKIYLQTIVKKIVKTQLLSLLNASMMGGVIYFVLELLNMTPLLSTIICFVIGVVFYAFLVILTQRKFIQTLLVKEH</sequence>
<evidence type="ECO:0000313" key="9">
    <source>
        <dbReference type="EMBL" id="MBC1520284.1"/>
    </source>
</evidence>
<feature type="transmembrane region" description="Helical" evidence="8">
    <location>
        <begin position="378"/>
        <end position="399"/>
    </location>
</feature>
<name>A0A841ZLZ6_9LIST</name>
<dbReference type="GO" id="GO:0034204">
    <property type="term" value="P:lipid translocation"/>
    <property type="evidence" value="ECO:0007669"/>
    <property type="project" value="TreeGrafter"/>
</dbReference>
<evidence type="ECO:0000313" key="10">
    <source>
        <dbReference type="Proteomes" id="UP000559885"/>
    </source>
</evidence>
<organism evidence="9 10">
    <name type="scientific">Listeria aquatica</name>
    <dbReference type="NCBI Taxonomy" id="1494960"/>
    <lineage>
        <taxon>Bacteria</taxon>
        <taxon>Bacillati</taxon>
        <taxon>Bacillota</taxon>
        <taxon>Bacilli</taxon>
        <taxon>Bacillales</taxon>
        <taxon>Listeriaceae</taxon>
        <taxon>Listeria</taxon>
    </lineage>
</organism>
<feature type="transmembrane region" description="Helical" evidence="8">
    <location>
        <begin position="121"/>
        <end position="144"/>
    </location>
</feature>
<evidence type="ECO:0000256" key="1">
    <source>
        <dbReference type="ARBA" id="ARBA00004651"/>
    </source>
</evidence>